<evidence type="ECO:0000256" key="2">
    <source>
        <dbReference type="SAM" id="Phobius"/>
    </source>
</evidence>
<reference evidence="5" key="1">
    <citation type="submission" date="2017-04" db="EMBL/GenBank/DDBJ databases">
        <authorList>
            <person name="Varghese N."/>
            <person name="Submissions S."/>
        </authorList>
    </citation>
    <scope>NUCLEOTIDE SEQUENCE [LARGE SCALE GENOMIC DNA]</scope>
    <source>
        <strain evidence="5">VKM Ac-2510</strain>
    </source>
</reference>
<feature type="region of interest" description="Disordered" evidence="1">
    <location>
        <begin position="1"/>
        <end position="78"/>
    </location>
</feature>
<dbReference type="RefSeq" id="WP_085482982.1">
    <property type="nucleotide sequence ID" value="NZ_FXAY01000001.1"/>
</dbReference>
<evidence type="ECO:0000313" key="4">
    <source>
        <dbReference type="EMBL" id="SMG16480.1"/>
    </source>
</evidence>
<proteinExistence type="predicted"/>
<feature type="compositionally biased region" description="Basic and acidic residues" evidence="1">
    <location>
        <begin position="1"/>
        <end position="10"/>
    </location>
</feature>
<accession>A0A1X7INH0</accession>
<dbReference type="EMBL" id="FXAY01000001">
    <property type="protein sequence ID" value="SMG16480.1"/>
    <property type="molecule type" value="Genomic_DNA"/>
</dbReference>
<dbReference type="Gene3D" id="2.70.70.10">
    <property type="entry name" value="Glucose Permease (Domain IIA)"/>
    <property type="match status" value="1"/>
</dbReference>
<dbReference type="InterPro" id="IPR016047">
    <property type="entry name" value="M23ase_b-sheet_dom"/>
</dbReference>
<feature type="compositionally biased region" description="Low complexity" evidence="1">
    <location>
        <begin position="225"/>
        <end position="242"/>
    </location>
</feature>
<evidence type="ECO:0000256" key="1">
    <source>
        <dbReference type="SAM" id="MobiDB-lite"/>
    </source>
</evidence>
<dbReference type="OrthoDB" id="1099523at2"/>
<dbReference type="InterPro" id="IPR011055">
    <property type="entry name" value="Dup_hybrid_motif"/>
</dbReference>
<evidence type="ECO:0000313" key="5">
    <source>
        <dbReference type="Proteomes" id="UP000193244"/>
    </source>
</evidence>
<dbReference type="Proteomes" id="UP000193244">
    <property type="component" value="Unassembled WGS sequence"/>
</dbReference>
<dbReference type="CDD" id="cd12797">
    <property type="entry name" value="M23_peptidase"/>
    <property type="match status" value="1"/>
</dbReference>
<feature type="region of interest" description="Disordered" evidence="1">
    <location>
        <begin position="148"/>
        <end position="252"/>
    </location>
</feature>
<feature type="transmembrane region" description="Helical" evidence="2">
    <location>
        <begin position="256"/>
        <end position="278"/>
    </location>
</feature>
<dbReference type="Pfam" id="PF01551">
    <property type="entry name" value="Peptidase_M23"/>
    <property type="match status" value="1"/>
</dbReference>
<dbReference type="AlphaFoldDB" id="A0A1X7INH0"/>
<organism evidence="4 5">
    <name type="scientific">Agreia pratensis</name>
    <dbReference type="NCBI Taxonomy" id="150121"/>
    <lineage>
        <taxon>Bacteria</taxon>
        <taxon>Bacillati</taxon>
        <taxon>Actinomycetota</taxon>
        <taxon>Actinomycetes</taxon>
        <taxon>Micrococcales</taxon>
        <taxon>Microbacteriaceae</taxon>
        <taxon>Agreia</taxon>
    </lineage>
</organism>
<dbReference type="GO" id="GO:0004222">
    <property type="term" value="F:metalloendopeptidase activity"/>
    <property type="evidence" value="ECO:0007669"/>
    <property type="project" value="TreeGrafter"/>
</dbReference>
<evidence type="ECO:0000259" key="3">
    <source>
        <dbReference type="Pfam" id="PF01551"/>
    </source>
</evidence>
<gene>
    <name evidence="4" type="ORF">SAMN06296010_0719</name>
</gene>
<feature type="compositionally biased region" description="Low complexity" evidence="1">
    <location>
        <begin position="312"/>
        <end position="323"/>
    </location>
</feature>
<keyword evidence="2" id="KW-0812">Transmembrane</keyword>
<protein>
    <submittedName>
        <fullName evidence="4">Peptidase family M23</fullName>
    </submittedName>
</protein>
<feature type="compositionally biased region" description="Low complexity" evidence="1">
    <location>
        <begin position="34"/>
        <end position="74"/>
    </location>
</feature>
<feature type="domain" description="M23ase beta-sheet core" evidence="3">
    <location>
        <begin position="383"/>
        <end position="485"/>
    </location>
</feature>
<dbReference type="STRING" id="150121.SAMN06296010_0719"/>
<keyword evidence="2" id="KW-1133">Transmembrane helix</keyword>
<name>A0A1X7INH0_9MICO</name>
<dbReference type="PANTHER" id="PTHR21666:SF270">
    <property type="entry name" value="MUREIN HYDROLASE ACTIVATOR ENVC"/>
    <property type="match status" value="1"/>
</dbReference>
<sequence length="494" mass="50511">MARHNPRPDDLSSATDGTTPKAEANLHSRRSRRQAAAAGSLSSNSPVASADSAAAIPDARSAAAPQTRRAARAAGVASPVVLTEVQEREAARAAFENTVRPRGRRAAASTDELSSATAFAATEPEIVATGVAESVTPVSAVDVTVAESAVSSDAPTDVSPPVAQESPAAVVTDPADVLGEVAPTPSTRVPGRRAVSDSSDDENAPPRVKAGRRAASTPAERPRVSSPKSAADASGSGSGEAAIPQQRRRRPSTKMIAKKSFGIFAFLVAGGIAVATSLPAEAYFAATPNASISQSVQVQADQNTGGDKAKQQARAASEASAASVDRDSYTVTSVPKVSMTGFNTADTFSNDTSGTIQWPFPTGVPISDGFGYRSSPGGIGSTNHQGIDFNPGMGAPIQVVADGTVRLAQTSDAGGYGCYVIVDHNVNGMKFASLYGHMQCGSVAMSKGEDVKVGQQVGNVGSTGTSTGAHLHFEIHNASDTPIDPMPWLNQYAN</sequence>
<dbReference type="InterPro" id="IPR050570">
    <property type="entry name" value="Cell_wall_metabolism_enzyme"/>
</dbReference>
<dbReference type="PANTHER" id="PTHR21666">
    <property type="entry name" value="PEPTIDASE-RELATED"/>
    <property type="match status" value="1"/>
</dbReference>
<dbReference type="SUPFAM" id="SSF51261">
    <property type="entry name" value="Duplicated hybrid motif"/>
    <property type="match status" value="1"/>
</dbReference>
<keyword evidence="5" id="KW-1185">Reference proteome</keyword>
<keyword evidence="2" id="KW-0472">Membrane</keyword>
<feature type="region of interest" description="Disordered" evidence="1">
    <location>
        <begin position="297"/>
        <end position="324"/>
    </location>
</feature>